<dbReference type="RefSeq" id="WP_188870512.1">
    <property type="nucleotide sequence ID" value="NZ_BMOO01000002.1"/>
</dbReference>
<dbReference type="SUPFAM" id="SSF50129">
    <property type="entry name" value="GroES-like"/>
    <property type="match status" value="1"/>
</dbReference>
<dbReference type="GO" id="GO:0030554">
    <property type="term" value="F:adenyl nucleotide binding"/>
    <property type="evidence" value="ECO:0007669"/>
    <property type="project" value="UniProtKB-ARBA"/>
</dbReference>
<dbReference type="GO" id="GO:0043168">
    <property type="term" value="F:anion binding"/>
    <property type="evidence" value="ECO:0007669"/>
    <property type="project" value="UniProtKB-ARBA"/>
</dbReference>
<dbReference type="InterPro" id="IPR020843">
    <property type="entry name" value="ER"/>
</dbReference>
<dbReference type="SUPFAM" id="SSF51735">
    <property type="entry name" value="NAD(P)-binding Rossmann-fold domains"/>
    <property type="match status" value="1"/>
</dbReference>
<dbReference type="InterPro" id="IPR011032">
    <property type="entry name" value="GroES-like_sf"/>
</dbReference>
<dbReference type="GO" id="GO:0016616">
    <property type="term" value="F:oxidoreductase activity, acting on the CH-OH group of donors, NAD or NADP as acceptor"/>
    <property type="evidence" value="ECO:0007669"/>
    <property type="project" value="UniProtKB-ARBA"/>
</dbReference>
<feature type="domain" description="Enoyl reductase (ER)" evidence="2">
    <location>
        <begin position="11"/>
        <end position="336"/>
    </location>
</feature>
<dbReference type="InterPro" id="IPR013149">
    <property type="entry name" value="ADH-like_C"/>
</dbReference>
<name>A0A830FYJ6_9EURY</name>
<protein>
    <submittedName>
        <fullName evidence="3">NADPH:quinone oxidoreductase</fullName>
    </submittedName>
    <submittedName>
        <fullName evidence="4">NADPH:quinone reductase-like Zn-dependent oxidoreductase</fullName>
    </submittedName>
</protein>
<dbReference type="EMBL" id="JAGGKO010000002">
    <property type="protein sequence ID" value="MBP1954556.1"/>
    <property type="molecule type" value="Genomic_DNA"/>
</dbReference>
<dbReference type="Proteomes" id="UP000765891">
    <property type="component" value="Unassembled WGS sequence"/>
</dbReference>
<evidence type="ECO:0000256" key="1">
    <source>
        <dbReference type="SAM" id="MobiDB-lite"/>
    </source>
</evidence>
<dbReference type="Gene3D" id="3.40.50.720">
    <property type="entry name" value="NAD(P)-binding Rossmann-like Domain"/>
    <property type="match status" value="1"/>
</dbReference>
<reference evidence="3" key="2">
    <citation type="submission" date="2020-09" db="EMBL/GenBank/DDBJ databases">
        <authorList>
            <person name="Sun Q."/>
            <person name="Ohkuma M."/>
        </authorList>
    </citation>
    <scope>NUCLEOTIDE SEQUENCE</scope>
    <source>
        <strain evidence="3">JCM 16108</strain>
    </source>
</reference>
<gene>
    <name evidence="3" type="ORF">GCM10009017_10120</name>
    <name evidence="4" type="ORF">J2752_001468</name>
</gene>
<dbReference type="InterPro" id="IPR036291">
    <property type="entry name" value="NAD(P)-bd_dom_sf"/>
</dbReference>
<sequence>MRAYELREEDPEFEGLEIVERERPEPGPDEVLVKIEAASINYRDLAIAATEFGYPGEEYPMVPLCDGAGDVVETGADVERLEEGDSVVAPFFPDWVDGPGTPEKTHTATGGNRPGTLAEYAVFPADATPRMPASLDYEEACTLTCAGLTAWTALEEHGDLTPGESVLCLGTGGVSTFALQFADAAGATPLVTSSSDAKLDLAESRGAEVTINYEENPEWDEAVLEATDGVGVDHVVEVGGAGTLERSLGAVRYNGEVHLIGVLSDPEADVSPQPVLHKASSVRGVSVGSRAAFDRMARAIDANGIEPVVDRVFGFEDARAAYRYVWNGEHTGKVVIEV</sequence>
<dbReference type="EMBL" id="BMOO01000002">
    <property type="protein sequence ID" value="GGM62031.1"/>
    <property type="molecule type" value="Genomic_DNA"/>
</dbReference>
<dbReference type="PANTHER" id="PTHR45033:SF2">
    <property type="entry name" value="ZINC-TYPE ALCOHOL DEHYDROGENASE-LIKE PROTEIN C1773.06C"/>
    <property type="match status" value="1"/>
</dbReference>
<dbReference type="GO" id="GO:0044281">
    <property type="term" value="P:small molecule metabolic process"/>
    <property type="evidence" value="ECO:0007669"/>
    <property type="project" value="UniProtKB-ARBA"/>
</dbReference>
<dbReference type="CDD" id="cd08276">
    <property type="entry name" value="MDR7"/>
    <property type="match status" value="1"/>
</dbReference>
<evidence type="ECO:0000313" key="3">
    <source>
        <dbReference type="EMBL" id="GGM62031.1"/>
    </source>
</evidence>
<dbReference type="Gene3D" id="3.90.180.10">
    <property type="entry name" value="Medium-chain alcohol dehydrogenases, catalytic domain"/>
    <property type="match status" value="1"/>
</dbReference>
<accession>A0A830FYJ6</accession>
<dbReference type="SMART" id="SM00829">
    <property type="entry name" value="PKS_ER"/>
    <property type="match status" value="1"/>
</dbReference>
<reference evidence="3" key="1">
    <citation type="journal article" date="2014" name="Int. J. Syst. Evol. Microbiol.">
        <title>Complete genome sequence of Corynebacterium casei LMG S-19264T (=DSM 44701T), isolated from a smear-ripened cheese.</title>
        <authorList>
            <consortium name="US DOE Joint Genome Institute (JGI-PGF)"/>
            <person name="Walter F."/>
            <person name="Albersmeier A."/>
            <person name="Kalinowski J."/>
            <person name="Ruckert C."/>
        </authorList>
    </citation>
    <scope>NUCLEOTIDE SEQUENCE</scope>
    <source>
        <strain evidence="3">JCM 16108</strain>
    </source>
</reference>
<evidence type="ECO:0000313" key="4">
    <source>
        <dbReference type="EMBL" id="MBP1954556.1"/>
    </source>
</evidence>
<evidence type="ECO:0000259" key="2">
    <source>
        <dbReference type="SMART" id="SM00829"/>
    </source>
</evidence>
<reference evidence="4" key="3">
    <citation type="submission" date="2021-03" db="EMBL/GenBank/DDBJ databases">
        <title>Genomic Encyclopedia of Type Strains, Phase IV (KMG-IV): sequencing the most valuable type-strain genomes for metagenomic binning, comparative biology and taxonomic classification.</title>
        <authorList>
            <person name="Goeker M."/>
        </authorList>
    </citation>
    <scope>NUCLEOTIDE SEQUENCE</scope>
    <source>
        <strain evidence="4">DSM 22443</strain>
    </source>
</reference>
<organism evidence="3 5">
    <name type="scientific">Halarchaeum rubridurum</name>
    <dbReference type="NCBI Taxonomy" id="489911"/>
    <lineage>
        <taxon>Archaea</taxon>
        <taxon>Methanobacteriati</taxon>
        <taxon>Methanobacteriota</taxon>
        <taxon>Stenosarchaea group</taxon>
        <taxon>Halobacteria</taxon>
        <taxon>Halobacteriales</taxon>
        <taxon>Halobacteriaceae</taxon>
    </lineage>
</organism>
<dbReference type="AlphaFoldDB" id="A0A830FYJ6"/>
<dbReference type="Pfam" id="PF08240">
    <property type="entry name" value="ADH_N"/>
    <property type="match status" value="1"/>
</dbReference>
<proteinExistence type="predicted"/>
<feature type="region of interest" description="Disordered" evidence="1">
    <location>
        <begin position="91"/>
        <end position="113"/>
    </location>
</feature>
<dbReference type="PANTHER" id="PTHR45033">
    <property type="match status" value="1"/>
</dbReference>
<keyword evidence="5" id="KW-1185">Reference proteome</keyword>
<dbReference type="Pfam" id="PF00107">
    <property type="entry name" value="ADH_zinc_N"/>
    <property type="match status" value="1"/>
</dbReference>
<dbReference type="InterPro" id="IPR052711">
    <property type="entry name" value="Zinc_ADH-like"/>
</dbReference>
<evidence type="ECO:0000313" key="5">
    <source>
        <dbReference type="Proteomes" id="UP000614609"/>
    </source>
</evidence>
<dbReference type="InterPro" id="IPR013154">
    <property type="entry name" value="ADH-like_N"/>
</dbReference>
<comment type="caution">
    <text evidence="3">The sequence shown here is derived from an EMBL/GenBank/DDBJ whole genome shotgun (WGS) entry which is preliminary data.</text>
</comment>
<dbReference type="Proteomes" id="UP000614609">
    <property type="component" value="Unassembled WGS sequence"/>
</dbReference>
<dbReference type="OrthoDB" id="146629at2157"/>